<evidence type="ECO:0000313" key="3">
    <source>
        <dbReference type="Proteomes" id="UP001457282"/>
    </source>
</evidence>
<feature type="compositionally biased region" description="Low complexity" evidence="1">
    <location>
        <begin position="102"/>
        <end position="111"/>
    </location>
</feature>
<protein>
    <submittedName>
        <fullName evidence="2">Uncharacterized protein</fullName>
    </submittedName>
</protein>
<organism evidence="2 3">
    <name type="scientific">Rubus argutus</name>
    <name type="common">Southern blackberry</name>
    <dbReference type="NCBI Taxonomy" id="59490"/>
    <lineage>
        <taxon>Eukaryota</taxon>
        <taxon>Viridiplantae</taxon>
        <taxon>Streptophyta</taxon>
        <taxon>Embryophyta</taxon>
        <taxon>Tracheophyta</taxon>
        <taxon>Spermatophyta</taxon>
        <taxon>Magnoliopsida</taxon>
        <taxon>eudicotyledons</taxon>
        <taxon>Gunneridae</taxon>
        <taxon>Pentapetalae</taxon>
        <taxon>rosids</taxon>
        <taxon>fabids</taxon>
        <taxon>Rosales</taxon>
        <taxon>Rosaceae</taxon>
        <taxon>Rosoideae</taxon>
        <taxon>Rosoideae incertae sedis</taxon>
        <taxon>Rubus</taxon>
    </lineage>
</organism>
<feature type="compositionally biased region" description="Polar residues" evidence="1">
    <location>
        <begin position="57"/>
        <end position="74"/>
    </location>
</feature>
<reference evidence="2 3" key="1">
    <citation type="journal article" date="2023" name="G3 (Bethesda)">
        <title>A chromosome-length genome assembly and annotation of blackberry (Rubus argutus, cv. 'Hillquist').</title>
        <authorList>
            <person name="Bruna T."/>
            <person name="Aryal R."/>
            <person name="Dudchenko O."/>
            <person name="Sargent D.J."/>
            <person name="Mead D."/>
            <person name="Buti M."/>
            <person name="Cavallini A."/>
            <person name="Hytonen T."/>
            <person name="Andres J."/>
            <person name="Pham M."/>
            <person name="Weisz D."/>
            <person name="Mascagni F."/>
            <person name="Usai G."/>
            <person name="Natali L."/>
            <person name="Bassil N."/>
            <person name="Fernandez G.E."/>
            <person name="Lomsadze A."/>
            <person name="Armour M."/>
            <person name="Olukolu B."/>
            <person name="Poorten T."/>
            <person name="Britton C."/>
            <person name="Davik J."/>
            <person name="Ashrafi H."/>
            <person name="Aiden E.L."/>
            <person name="Borodovsky M."/>
            <person name="Worthington M."/>
        </authorList>
    </citation>
    <scope>NUCLEOTIDE SEQUENCE [LARGE SCALE GENOMIC DNA]</scope>
    <source>
        <strain evidence="2">PI 553951</strain>
    </source>
</reference>
<keyword evidence="3" id="KW-1185">Reference proteome</keyword>
<accession>A0AAW1WW66</accession>
<evidence type="ECO:0000256" key="1">
    <source>
        <dbReference type="SAM" id="MobiDB-lite"/>
    </source>
</evidence>
<gene>
    <name evidence="2" type="ORF">M0R45_025980</name>
</gene>
<sequence length="120" mass="13038">MAPQTQNLRSPKPPQASHGSPLPISSITAQSSPHGRTSQSKNQAVITPEPVHDTSLNHRSQSRALPSCCDSSQPIRHLLFHHHRSPTHDTATPPTPSYNRHSPLSPLPASLRAPITTMRS</sequence>
<comment type="caution">
    <text evidence="2">The sequence shown here is derived from an EMBL/GenBank/DDBJ whole genome shotgun (WGS) entry which is preliminary data.</text>
</comment>
<name>A0AAW1WW66_RUBAR</name>
<dbReference type="AlphaFoldDB" id="A0AAW1WW66"/>
<feature type="region of interest" description="Disordered" evidence="1">
    <location>
        <begin position="1"/>
        <end position="120"/>
    </location>
</feature>
<feature type="compositionally biased region" description="Polar residues" evidence="1">
    <location>
        <begin position="88"/>
        <end position="100"/>
    </location>
</feature>
<dbReference type="EMBL" id="JBEDUW010000005">
    <property type="protein sequence ID" value="KAK9928861.1"/>
    <property type="molecule type" value="Genomic_DNA"/>
</dbReference>
<feature type="compositionally biased region" description="Polar residues" evidence="1">
    <location>
        <begin position="23"/>
        <end position="45"/>
    </location>
</feature>
<proteinExistence type="predicted"/>
<dbReference type="Proteomes" id="UP001457282">
    <property type="component" value="Unassembled WGS sequence"/>
</dbReference>
<evidence type="ECO:0000313" key="2">
    <source>
        <dbReference type="EMBL" id="KAK9928861.1"/>
    </source>
</evidence>